<keyword evidence="1" id="KW-1133">Transmembrane helix</keyword>
<evidence type="ECO:0000256" key="1">
    <source>
        <dbReference type="SAM" id="Phobius"/>
    </source>
</evidence>
<keyword evidence="1" id="KW-0472">Membrane</keyword>
<keyword evidence="1" id="KW-0812">Transmembrane</keyword>
<comment type="caution">
    <text evidence="2">The sequence shown here is derived from an EMBL/GenBank/DDBJ whole genome shotgun (WGS) entry which is preliminary data.</text>
</comment>
<keyword evidence="3" id="KW-1185">Reference proteome</keyword>
<accession>A0ABR1Y672</accession>
<feature type="transmembrane region" description="Helical" evidence="1">
    <location>
        <begin position="70"/>
        <end position="92"/>
    </location>
</feature>
<dbReference type="EMBL" id="JBBWUH010000001">
    <property type="protein sequence ID" value="KAK8177398.1"/>
    <property type="molecule type" value="Genomic_DNA"/>
</dbReference>
<dbReference type="Proteomes" id="UP001456524">
    <property type="component" value="Unassembled WGS sequence"/>
</dbReference>
<protein>
    <submittedName>
        <fullName evidence="2">Uncharacterized protein</fullName>
    </submittedName>
</protein>
<organism evidence="2 3">
    <name type="scientific">Phyllosticta citrichinensis</name>
    <dbReference type="NCBI Taxonomy" id="1130410"/>
    <lineage>
        <taxon>Eukaryota</taxon>
        <taxon>Fungi</taxon>
        <taxon>Dikarya</taxon>
        <taxon>Ascomycota</taxon>
        <taxon>Pezizomycotina</taxon>
        <taxon>Dothideomycetes</taxon>
        <taxon>Dothideomycetes incertae sedis</taxon>
        <taxon>Botryosphaeriales</taxon>
        <taxon>Phyllostictaceae</taxon>
        <taxon>Phyllosticta</taxon>
    </lineage>
</organism>
<evidence type="ECO:0000313" key="3">
    <source>
        <dbReference type="Proteomes" id="UP001456524"/>
    </source>
</evidence>
<sequence>MVLINAPNYSRPARTSPAFTTPGTFAFGTRPDALSSTLIGFCSLADRPSPSPSRDIVPFASPKTHGDRPVWIQALLVATAFLLLATAVHLLVTRLVKREIQPALVMRSASIRKLPLEVLLLIGTFQDPVDRLSLAVCFPKTFGRDEFDAAPLEYRKSLRWRVRLLYLAEKERSWSIFPRTELVCSGCWRLHPARLFSPNQLRAAPEARVCIGREGRVRVCEHKLLTRLEIKDSIHVLGNHVRLCDSLDHSPRYVQRPAPTLTHRCSESGHEGACAMSQIKTTTTLMVLDRSEDLMIPQLQQIFESSSYQICPHLRLSDRLCGALLFHPQLQSFLLMEGTRARGRLNAACPHPNCRARFTISVETSRANVATFTNGSFFVLSPLPHGTVGVVLHVTKFIPSVEDATHPGWLGQLGDTRSTNCGGGVGSKCKICNDALYEIE</sequence>
<reference evidence="2 3" key="1">
    <citation type="journal article" date="2022" name="G3 (Bethesda)">
        <title>Enemy or ally: a genomic approach to elucidate the lifestyle of Phyllosticta citrichinaensis.</title>
        <authorList>
            <person name="Buijs V.A."/>
            <person name="Groenewald J.Z."/>
            <person name="Haridas S."/>
            <person name="LaButti K.M."/>
            <person name="Lipzen A."/>
            <person name="Martin F.M."/>
            <person name="Barry K."/>
            <person name="Grigoriev I.V."/>
            <person name="Crous P.W."/>
            <person name="Seidl M.F."/>
        </authorList>
    </citation>
    <scope>NUCLEOTIDE SEQUENCE [LARGE SCALE GENOMIC DNA]</scope>
    <source>
        <strain evidence="2 3">CBS 129764</strain>
    </source>
</reference>
<proteinExistence type="predicted"/>
<name>A0ABR1Y672_9PEZI</name>
<gene>
    <name evidence="2" type="ORF">IWX90DRAFT_18329</name>
</gene>
<evidence type="ECO:0000313" key="2">
    <source>
        <dbReference type="EMBL" id="KAK8177398.1"/>
    </source>
</evidence>